<reference evidence="1" key="1">
    <citation type="submission" date="2023-05" db="EMBL/GenBank/DDBJ databases">
        <authorList>
            <person name="Stuckert A."/>
        </authorList>
    </citation>
    <scope>NUCLEOTIDE SEQUENCE</scope>
</reference>
<keyword evidence="2" id="KW-1185">Reference proteome</keyword>
<sequence>MKGTRDISWGPLLTPCPWAVPESLNGKSVPDLTHSV</sequence>
<organism evidence="1 2">
    <name type="scientific">Staurois parvus</name>
    <dbReference type="NCBI Taxonomy" id="386267"/>
    <lineage>
        <taxon>Eukaryota</taxon>
        <taxon>Metazoa</taxon>
        <taxon>Chordata</taxon>
        <taxon>Craniata</taxon>
        <taxon>Vertebrata</taxon>
        <taxon>Euteleostomi</taxon>
        <taxon>Amphibia</taxon>
        <taxon>Batrachia</taxon>
        <taxon>Anura</taxon>
        <taxon>Neobatrachia</taxon>
        <taxon>Ranoidea</taxon>
        <taxon>Ranidae</taxon>
        <taxon>Staurois</taxon>
    </lineage>
</organism>
<dbReference type="Proteomes" id="UP001162483">
    <property type="component" value="Unassembled WGS sequence"/>
</dbReference>
<gene>
    <name evidence="1" type="ORF">SPARVUS_LOCUS15724176</name>
</gene>
<name>A0ABN9HDQ8_9NEOB</name>
<comment type="caution">
    <text evidence="1">The sequence shown here is derived from an EMBL/GenBank/DDBJ whole genome shotgun (WGS) entry which is preliminary data.</text>
</comment>
<evidence type="ECO:0000313" key="2">
    <source>
        <dbReference type="Proteomes" id="UP001162483"/>
    </source>
</evidence>
<protein>
    <submittedName>
        <fullName evidence="1">Uncharacterized protein</fullName>
    </submittedName>
</protein>
<accession>A0ABN9HDQ8</accession>
<proteinExistence type="predicted"/>
<evidence type="ECO:0000313" key="1">
    <source>
        <dbReference type="EMBL" id="CAI9618772.1"/>
    </source>
</evidence>
<dbReference type="EMBL" id="CATNWA010020522">
    <property type="protein sequence ID" value="CAI9618772.1"/>
    <property type="molecule type" value="Genomic_DNA"/>
</dbReference>